<name>A0A409X852_PSICY</name>
<dbReference type="InterPro" id="IPR015915">
    <property type="entry name" value="Kelch-typ_b-propeller"/>
</dbReference>
<dbReference type="Proteomes" id="UP000283269">
    <property type="component" value="Unassembled WGS sequence"/>
</dbReference>
<dbReference type="STRING" id="93625.A0A409X852"/>
<dbReference type="OrthoDB" id="3228507at2759"/>
<dbReference type="SUPFAM" id="SSF117281">
    <property type="entry name" value="Kelch motif"/>
    <property type="match status" value="1"/>
</dbReference>
<dbReference type="EMBL" id="NHYD01002409">
    <property type="protein sequence ID" value="PPQ86942.1"/>
    <property type="molecule type" value="Genomic_DNA"/>
</dbReference>
<evidence type="ECO:0000313" key="2">
    <source>
        <dbReference type="EMBL" id="PPQ86942.1"/>
    </source>
</evidence>
<evidence type="ECO:0000313" key="3">
    <source>
        <dbReference type="Proteomes" id="UP000283269"/>
    </source>
</evidence>
<comment type="caution">
    <text evidence="2">The sequence shown here is derived from an EMBL/GenBank/DDBJ whole genome shotgun (WGS) entry which is preliminary data.</text>
</comment>
<dbReference type="AlphaFoldDB" id="A0A409X852"/>
<proteinExistence type="predicted"/>
<dbReference type="Gene3D" id="2.120.10.80">
    <property type="entry name" value="Kelch-type beta propeller"/>
    <property type="match status" value="1"/>
</dbReference>
<sequence length="435" mass="49146">MPLSGSPNDTVLDQYLDVTPSLRPKPSDSAYSNQWVLQDLTGNVPKIGGLIEATDEINGMVYMYAPPETPKKNCSLFVLNTLDMKIQDLSNRLQQRKRRTSPGNTDPQEKKKFPIIDFPSLAIMKSGSSKFLAVIGGYIYSDEDSEGEANSKLFLVDVSDHAQPQWWCQKVEGTAQPRLDATVIVINNKIYLFGGVDKAHGPTESPGVQLRSYSILEHDWVGQYWKWEACDVPYPTKDVAEEINFGYAVPVSRDNRILLFPSRQAPSFEATFTSKNIFFFDTQSQTFKLAKITTEEVDLPQNLSSYYASLFIPPPNNYPPGNNTEYSSFAPQKRRLLFTPITSPESVLVCGWRAPLEGGRSMPEIWRFFLFPNDRIICLNVQAADDFRRQRADFHYFTVIDRSIYLLGSEDGVDQDDVIDIDDKVLDVCLELSLA</sequence>
<keyword evidence="3" id="KW-1185">Reference proteome</keyword>
<gene>
    <name evidence="2" type="ORF">CVT25_009828</name>
</gene>
<reference evidence="2 3" key="1">
    <citation type="journal article" date="2018" name="Evol. Lett.">
        <title>Horizontal gene cluster transfer increased hallucinogenic mushroom diversity.</title>
        <authorList>
            <person name="Reynolds H.T."/>
            <person name="Vijayakumar V."/>
            <person name="Gluck-Thaler E."/>
            <person name="Korotkin H.B."/>
            <person name="Matheny P.B."/>
            <person name="Slot J.C."/>
        </authorList>
    </citation>
    <scope>NUCLEOTIDE SEQUENCE [LARGE SCALE GENOMIC DNA]</scope>
    <source>
        <strain evidence="2 3">2631</strain>
    </source>
</reference>
<dbReference type="InParanoid" id="A0A409X852"/>
<accession>A0A409X852</accession>
<organism evidence="2 3">
    <name type="scientific">Psilocybe cyanescens</name>
    <dbReference type="NCBI Taxonomy" id="93625"/>
    <lineage>
        <taxon>Eukaryota</taxon>
        <taxon>Fungi</taxon>
        <taxon>Dikarya</taxon>
        <taxon>Basidiomycota</taxon>
        <taxon>Agaricomycotina</taxon>
        <taxon>Agaricomycetes</taxon>
        <taxon>Agaricomycetidae</taxon>
        <taxon>Agaricales</taxon>
        <taxon>Agaricineae</taxon>
        <taxon>Strophariaceae</taxon>
        <taxon>Psilocybe</taxon>
    </lineage>
</organism>
<protein>
    <submittedName>
        <fullName evidence="2">Uncharacterized protein</fullName>
    </submittedName>
</protein>
<feature type="region of interest" description="Disordered" evidence="1">
    <location>
        <begin position="91"/>
        <end position="111"/>
    </location>
</feature>
<evidence type="ECO:0000256" key="1">
    <source>
        <dbReference type="SAM" id="MobiDB-lite"/>
    </source>
</evidence>